<accession>K3Z187</accession>
<evidence type="ECO:0000313" key="3">
    <source>
        <dbReference type="Proteomes" id="UP000004995"/>
    </source>
</evidence>
<dbReference type="Proteomes" id="UP000004995">
    <property type="component" value="Unassembled WGS sequence"/>
</dbReference>
<evidence type="ECO:0000313" key="2">
    <source>
        <dbReference type="EnsemblPlants" id="KQL28580"/>
    </source>
</evidence>
<dbReference type="EMBL" id="AGNK02000105">
    <property type="status" value="NOT_ANNOTATED_CDS"/>
    <property type="molecule type" value="Genomic_DNA"/>
</dbReference>
<sequence>MILPQYKCITGRETSMKGLRLSVKSPQSPYRQVDSKVVAEE</sequence>
<dbReference type="HOGENOM" id="CLU_3280416_0_0_1"/>
<name>K3Z187_SETIT</name>
<keyword evidence="3" id="KW-1185">Reference proteome</keyword>
<dbReference type="AlphaFoldDB" id="K3Z187"/>
<feature type="region of interest" description="Disordered" evidence="1">
    <location>
        <begin position="21"/>
        <end position="41"/>
    </location>
</feature>
<reference evidence="3" key="1">
    <citation type="journal article" date="2012" name="Nat. Biotechnol.">
        <title>Reference genome sequence of the model plant Setaria.</title>
        <authorList>
            <person name="Bennetzen J.L."/>
            <person name="Schmutz J."/>
            <person name="Wang H."/>
            <person name="Percifield R."/>
            <person name="Hawkins J."/>
            <person name="Pontaroli A.C."/>
            <person name="Estep M."/>
            <person name="Feng L."/>
            <person name="Vaughn J.N."/>
            <person name="Grimwood J."/>
            <person name="Jenkins J."/>
            <person name="Barry K."/>
            <person name="Lindquist E."/>
            <person name="Hellsten U."/>
            <person name="Deshpande S."/>
            <person name="Wang X."/>
            <person name="Wu X."/>
            <person name="Mitros T."/>
            <person name="Triplett J."/>
            <person name="Yang X."/>
            <person name="Ye C.Y."/>
            <person name="Mauro-Herrera M."/>
            <person name="Wang L."/>
            <person name="Li P."/>
            <person name="Sharma M."/>
            <person name="Sharma R."/>
            <person name="Ronald P.C."/>
            <person name="Panaud O."/>
            <person name="Kellogg E.A."/>
            <person name="Brutnell T.P."/>
            <person name="Doust A.N."/>
            <person name="Tuskan G.A."/>
            <person name="Rokhsar D."/>
            <person name="Devos K.M."/>
        </authorList>
    </citation>
    <scope>NUCLEOTIDE SEQUENCE [LARGE SCALE GENOMIC DNA]</scope>
    <source>
        <strain evidence="3">cv. Yugu1</strain>
    </source>
</reference>
<reference evidence="2" key="2">
    <citation type="submission" date="2018-08" db="UniProtKB">
        <authorList>
            <consortium name="EnsemblPlants"/>
        </authorList>
    </citation>
    <scope>IDENTIFICATION</scope>
    <source>
        <strain evidence="2">Yugu1</strain>
    </source>
</reference>
<protein>
    <submittedName>
        <fullName evidence="2">Uncharacterized protein</fullName>
    </submittedName>
</protein>
<evidence type="ECO:0000256" key="1">
    <source>
        <dbReference type="SAM" id="MobiDB-lite"/>
    </source>
</evidence>
<dbReference type="Gramene" id="KQL28580">
    <property type="protein sequence ID" value="KQL28580"/>
    <property type="gene ID" value="SETIT_020305mg"/>
</dbReference>
<proteinExistence type="predicted"/>
<organism evidence="2 3">
    <name type="scientific">Setaria italica</name>
    <name type="common">Foxtail millet</name>
    <name type="synonym">Panicum italicum</name>
    <dbReference type="NCBI Taxonomy" id="4555"/>
    <lineage>
        <taxon>Eukaryota</taxon>
        <taxon>Viridiplantae</taxon>
        <taxon>Streptophyta</taxon>
        <taxon>Embryophyta</taxon>
        <taxon>Tracheophyta</taxon>
        <taxon>Spermatophyta</taxon>
        <taxon>Magnoliopsida</taxon>
        <taxon>Liliopsida</taxon>
        <taxon>Poales</taxon>
        <taxon>Poaceae</taxon>
        <taxon>PACMAD clade</taxon>
        <taxon>Panicoideae</taxon>
        <taxon>Panicodae</taxon>
        <taxon>Paniceae</taxon>
        <taxon>Cenchrinae</taxon>
        <taxon>Setaria</taxon>
    </lineage>
</organism>
<dbReference type="EnsemblPlants" id="KQL28580">
    <property type="protein sequence ID" value="KQL28580"/>
    <property type="gene ID" value="SETIT_020305mg"/>
</dbReference>
<dbReference type="InParanoid" id="K3Z187"/>